<dbReference type="NCBIfam" id="NF045952">
    <property type="entry name" value="MAG4270_fam"/>
    <property type="match status" value="1"/>
</dbReference>
<comment type="caution">
    <text evidence="1">The sequence shown here is derived from an EMBL/GenBank/DDBJ whole genome shotgun (WGS) entry which is preliminary data.</text>
</comment>
<name>A0A0C2W629_MYCCA</name>
<organism evidence="1 2">
    <name type="scientific">Mycoplasma capricolum subsp. capricolum</name>
    <dbReference type="NCBI Taxonomy" id="40479"/>
    <lineage>
        <taxon>Bacteria</taxon>
        <taxon>Bacillati</taxon>
        <taxon>Mycoplasmatota</taxon>
        <taxon>Mollicutes</taxon>
        <taxon>Mycoplasmataceae</taxon>
        <taxon>Mycoplasma</taxon>
    </lineage>
</organism>
<gene>
    <name evidence="1" type="ORF">MCGM508_01460</name>
</gene>
<accession>A0A0C2W629</accession>
<dbReference type="Proteomes" id="UP000031975">
    <property type="component" value="Unassembled WGS sequence"/>
</dbReference>
<evidence type="ECO:0000313" key="2">
    <source>
        <dbReference type="Proteomes" id="UP000031975"/>
    </source>
</evidence>
<proteinExistence type="predicted"/>
<sequence>MPNLNNVYRMNFSTKSNESEKSKSAYASGYIDIVTDFSTDIPYISSWYIYFNEIAIDLCTTPSWFIKKPKNFRMREKMFSIIKKEQLKRKNKNSNNLYKLSPSEIILVNDWFNKDYNSTIKNIMSILKGNNVHGSFQNENNAEMFITNLSYKYNKYKNNLIMFLDLINITDYIYRNEFYKKENYKNKIKDINLFIDKLNNFDYIELLNLTINDQSMSINKRKSEYLARSKVLKDTIKNRIKFFSKALKTIEKRRSKVSRIDVNVFERLNFYTYENAHILDVSKVKKNISSIIKKVNFSSSDQNIKKTIETNAEYIFNMNSVTDKNNLLNLPVQVHRWFDNNYFAYNEQGECYSLKKDFNLKEHRELKNSLIIKRDEYFKERIKYIKLRNESRNYNINK</sequence>
<dbReference type="RefSeq" id="WP_041159665.1">
    <property type="nucleotide sequence ID" value="NZ_CP144011.1"/>
</dbReference>
<dbReference type="EMBL" id="JXQB01000001">
    <property type="protein sequence ID" value="KIM13747.1"/>
    <property type="molecule type" value="Genomic_DNA"/>
</dbReference>
<evidence type="ECO:0000313" key="1">
    <source>
        <dbReference type="EMBL" id="KIM13747.1"/>
    </source>
</evidence>
<reference evidence="1 2" key="1">
    <citation type="submission" date="2015-01" db="EMBL/GenBank/DDBJ databases">
        <title>Draft Genome Sequence of Mycoplasma capricolum subsp. capricolum str. GM508D.</title>
        <authorList>
            <person name="Calcutt M.J."/>
            <person name="Foecking M.F."/>
        </authorList>
    </citation>
    <scope>NUCLEOTIDE SEQUENCE [LARGE SCALE GENOMIC DNA]</scope>
    <source>
        <strain evidence="1 2">GM508D</strain>
    </source>
</reference>
<dbReference type="AlphaFoldDB" id="A0A0C2W629"/>
<protein>
    <submittedName>
        <fullName evidence="1">Uncharacterized protein</fullName>
    </submittedName>
</protein>